<protein>
    <recommendedName>
        <fullName evidence="2">histidine kinase</fullName>
        <ecNumber evidence="2">2.7.13.3</ecNumber>
    </recommendedName>
</protein>
<feature type="transmembrane region" description="Helical" evidence="5">
    <location>
        <begin position="114"/>
        <end position="135"/>
    </location>
</feature>
<name>A0ABR6ZSI0_9BURK</name>
<proteinExistence type="predicted"/>
<gene>
    <name evidence="8" type="ORF">H8L32_15165</name>
</gene>
<dbReference type="PRINTS" id="PR00344">
    <property type="entry name" value="BCTRLSENSOR"/>
</dbReference>
<keyword evidence="8" id="KW-0808">Transferase</keyword>
<dbReference type="PANTHER" id="PTHR43547">
    <property type="entry name" value="TWO-COMPONENT HISTIDINE KINASE"/>
    <property type="match status" value="1"/>
</dbReference>
<keyword evidence="5" id="KW-0472">Membrane</keyword>
<evidence type="ECO:0000256" key="2">
    <source>
        <dbReference type="ARBA" id="ARBA00012438"/>
    </source>
</evidence>
<organism evidence="8 9">
    <name type="scientific">Undibacterium hunanense</name>
    <dbReference type="NCBI Taxonomy" id="2762292"/>
    <lineage>
        <taxon>Bacteria</taxon>
        <taxon>Pseudomonadati</taxon>
        <taxon>Pseudomonadota</taxon>
        <taxon>Betaproteobacteria</taxon>
        <taxon>Burkholderiales</taxon>
        <taxon>Oxalobacteraceae</taxon>
        <taxon>Undibacterium</taxon>
    </lineage>
</organism>
<evidence type="ECO:0000313" key="8">
    <source>
        <dbReference type="EMBL" id="MBC3918830.1"/>
    </source>
</evidence>
<dbReference type="EMBL" id="JACOGF010000007">
    <property type="protein sequence ID" value="MBC3918830.1"/>
    <property type="molecule type" value="Genomic_DNA"/>
</dbReference>
<dbReference type="InterPro" id="IPR001789">
    <property type="entry name" value="Sig_transdc_resp-reg_receiver"/>
</dbReference>
<evidence type="ECO:0000259" key="6">
    <source>
        <dbReference type="PROSITE" id="PS50109"/>
    </source>
</evidence>
<sequence>MSTAISATPRLPPGSVRKALHAHAALSINWLTGCNWVTMMLMSLTISLMLPSQQNLAWQWATAGSAYTLIFLLVRHHNAAASYQVLERIYALSVCGFSLLWVAIPVLFFDPENFAFSMFMLTIFGGLAAASVPILSASLPLYWLWITPPFLAQISLYWLRGGGPYYWGIGFGMMILLISQLVFARNHHKSIIASIRLGLQNTLLVQQLEEKTALAVSANMAKTRFLAAASHDLRQPVYALSLFLDALASSDLNTRQVTMVQHASAANLAASEMLQTLLDFSRIEAGVLNPQQRRMDLMSILNKLGEEFGPQAYKKKLLYRTRSSDIWIESDPQLIALVLRNLVNNALRYTQSGGVLVAARRRQQHVMLQVWDTGIGIPIDKHQEIFREFHQLGNVERDHRKGLGMGLAIAEGLARSMGASIEVASRPGKGSVFSLVLPLQGMRKTERHANPDDQACVDTEPDCLLLQGIAVLVVDDDEAVRAGLHAVLQSWGCHVSLAEGMQDALAKTAEKLPDVLLTDYRLRGGVTGGDIIRAVRQAISHNTPDKKLVLPAIIVTGDTHPERLREAQGHAALLLHKPLAAGALKAALVQALASDASA</sequence>
<feature type="transmembrane region" description="Helical" evidence="5">
    <location>
        <begin position="165"/>
        <end position="184"/>
    </location>
</feature>
<feature type="transmembrane region" description="Helical" evidence="5">
    <location>
        <begin position="56"/>
        <end position="74"/>
    </location>
</feature>
<dbReference type="CDD" id="cd00156">
    <property type="entry name" value="REC"/>
    <property type="match status" value="1"/>
</dbReference>
<evidence type="ECO:0000313" key="9">
    <source>
        <dbReference type="Proteomes" id="UP000650424"/>
    </source>
</evidence>
<dbReference type="InterPro" id="IPR003661">
    <property type="entry name" value="HisK_dim/P_dom"/>
</dbReference>
<dbReference type="InterPro" id="IPR004358">
    <property type="entry name" value="Sig_transdc_His_kin-like_C"/>
</dbReference>
<dbReference type="Gene3D" id="3.40.50.2300">
    <property type="match status" value="1"/>
</dbReference>
<dbReference type="SUPFAM" id="SSF47384">
    <property type="entry name" value="Homodimeric domain of signal transducing histidine kinase"/>
    <property type="match status" value="1"/>
</dbReference>
<keyword evidence="5" id="KW-1133">Transmembrane helix</keyword>
<dbReference type="RefSeq" id="WP_186948091.1">
    <property type="nucleotide sequence ID" value="NZ_JACOGF010000007.1"/>
</dbReference>
<dbReference type="PANTHER" id="PTHR43547:SF2">
    <property type="entry name" value="HYBRID SIGNAL TRANSDUCTION HISTIDINE KINASE C"/>
    <property type="match status" value="1"/>
</dbReference>
<keyword evidence="8" id="KW-0418">Kinase</keyword>
<evidence type="ECO:0000256" key="5">
    <source>
        <dbReference type="SAM" id="Phobius"/>
    </source>
</evidence>
<dbReference type="Proteomes" id="UP000650424">
    <property type="component" value="Unassembled WGS sequence"/>
</dbReference>
<dbReference type="SUPFAM" id="SSF52172">
    <property type="entry name" value="CheY-like"/>
    <property type="match status" value="1"/>
</dbReference>
<dbReference type="InterPro" id="IPR036097">
    <property type="entry name" value="HisK_dim/P_sf"/>
</dbReference>
<comment type="catalytic activity">
    <reaction evidence="1">
        <text>ATP + protein L-histidine = ADP + protein N-phospho-L-histidine.</text>
        <dbReference type="EC" id="2.7.13.3"/>
    </reaction>
</comment>
<feature type="transmembrane region" description="Helical" evidence="5">
    <location>
        <begin position="28"/>
        <end position="50"/>
    </location>
</feature>
<dbReference type="SMART" id="SM00387">
    <property type="entry name" value="HATPase_c"/>
    <property type="match status" value="1"/>
</dbReference>
<dbReference type="InterPro" id="IPR005467">
    <property type="entry name" value="His_kinase_dom"/>
</dbReference>
<dbReference type="InterPro" id="IPR003594">
    <property type="entry name" value="HATPase_dom"/>
</dbReference>
<reference evidence="8 9" key="1">
    <citation type="submission" date="2020-08" db="EMBL/GenBank/DDBJ databases">
        <title>Novel species isolated from subtropical streams in China.</title>
        <authorList>
            <person name="Lu H."/>
        </authorList>
    </citation>
    <scope>NUCLEOTIDE SEQUENCE [LARGE SCALE GENOMIC DNA]</scope>
    <source>
        <strain evidence="8 9">CY18W</strain>
    </source>
</reference>
<dbReference type="EC" id="2.7.13.3" evidence="2"/>
<dbReference type="GO" id="GO:0016301">
    <property type="term" value="F:kinase activity"/>
    <property type="evidence" value="ECO:0007669"/>
    <property type="project" value="UniProtKB-KW"/>
</dbReference>
<evidence type="ECO:0000259" key="7">
    <source>
        <dbReference type="PROSITE" id="PS50110"/>
    </source>
</evidence>
<comment type="caution">
    <text evidence="8">The sequence shown here is derived from an EMBL/GenBank/DDBJ whole genome shotgun (WGS) entry which is preliminary data.</text>
</comment>
<dbReference type="PROSITE" id="PS50110">
    <property type="entry name" value="RESPONSE_REGULATORY"/>
    <property type="match status" value="1"/>
</dbReference>
<feature type="transmembrane region" description="Helical" evidence="5">
    <location>
        <begin position="86"/>
        <end position="108"/>
    </location>
</feature>
<dbReference type="Gene3D" id="3.30.565.10">
    <property type="entry name" value="Histidine kinase-like ATPase, C-terminal domain"/>
    <property type="match status" value="1"/>
</dbReference>
<evidence type="ECO:0000256" key="4">
    <source>
        <dbReference type="PROSITE-ProRule" id="PRU00169"/>
    </source>
</evidence>
<keyword evidence="3 4" id="KW-0597">Phosphoprotein</keyword>
<evidence type="ECO:0000256" key="1">
    <source>
        <dbReference type="ARBA" id="ARBA00000085"/>
    </source>
</evidence>
<evidence type="ECO:0000256" key="3">
    <source>
        <dbReference type="ARBA" id="ARBA00022553"/>
    </source>
</evidence>
<dbReference type="PROSITE" id="PS50109">
    <property type="entry name" value="HIS_KIN"/>
    <property type="match status" value="1"/>
</dbReference>
<dbReference type="SMART" id="SM00388">
    <property type="entry name" value="HisKA"/>
    <property type="match status" value="1"/>
</dbReference>
<dbReference type="CDD" id="cd00082">
    <property type="entry name" value="HisKA"/>
    <property type="match status" value="1"/>
</dbReference>
<dbReference type="SMART" id="SM00448">
    <property type="entry name" value="REC"/>
    <property type="match status" value="1"/>
</dbReference>
<dbReference type="InterPro" id="IPR036890">
    <property type="entry name" value="HATPase_C_sf"/>
</dbReference>
<dbReference type="Pfam" id="PF00072">
    <property type="entry name" value="Response_reg"/>
    <property type="match status" value="1"/>
</dbReference>
<accession>A0ABR6ZSI0</accession>
<dbReference type="Pfam" id="PF00512">
    <property type="entry name" value="HisKA"/>
    <property type="match status" value="1"/>
</dbReference>
<feature type="modified residue" description="4-aspartylphosphate" evidence="4">
    <location>
        <position position="519"/>
    </location>
</feature>
<keyword evidence="9" id="KW-1185">Reference proteome</keyword>
<dbReference type="InterPro" id="IPR011006">
    <property type="entry name" value="CheY-like_superfamily"/>
</dbReference>
<dbReference type="SUPFAM" id="SSF55874">
    <property type="entry name" value="ATPase domain of HSP90 chaperone/DNA topoisomerase II/histidine kinase"/>
    <property type="match status" value="1"/>
</dbReference>
<keyword evidence="5" id="KW-0812">Transmembrane</keyword>
<dbReference type="Pfam" id="PF02518">
    <property type="entry name" value="HATPase_c"/>
    <property type="match status" value="1"/>
</dbReference>
<dbReference type="Gene3D" id="1.10.287.130">
    <property type="match status" value="1"/>
</dbReference>
<feature type="domain" description="Histidine kinase" evidence="6">
    <location>
        <begin position="228"/>
        <end position="441"/>
    </location>
</feature>
<feature type="domain" description="Response regulatory" evidence="7">
    <location>
        <begin position="470"/>
        <end position="592"/>
    </location>
</feature>